<comment type="caution">
    <text evidence="2">The sequence shown here is derived from an EMBL/GenBank/DDBJ whole genome shotgun (WGS) entry which is preliminary data.</text>
</comment>
<evidence type="ECO:0000313" key="3">
    <source>
        <dbReference type="Proteomes" id="UP001630127"/>
    </source>
</evidence>
<reference evidence="2 3" key="1">
    <citation type="submission" date="2024-11" db="EMBL/GenBank/DDBJ databases">
        <title>A near-complete genome assembly of Cinchona calisaya.</title>
        <authorList>
            <person name="Lian D.C."/>
            <person name="Zhao X.W."/>
            <person name="Wei L."/>
        </authorList>
    </citation>
    <scope>NUCLEOTIDE SEQUENCE [LARGE SCALE GENOMIC DNA]</scope>
    <source>
        <tissue evidence="2">Nenye</tissue>
    </source>
</reference>
<proteinExistence type="predicted"/>
<feature type="region of interest" description="Disordered" evidence="1">
    <location>
        <begin position="87"/>
        <end position="109"/>
    </location>
</feature>
<sequence>MKKQTSGDVVASVNSEPISLVTTQEFVADCMASGKLAQNMEAKVTENLGIEIMQVAGKFNLEGEVDAEFISPSETKNMQAARLNTMEGGVGDQLTPPDWNSKHGSYQNK</sequence>
<evidence type="ECO:0000313" key="2">
    <source>
        <dbReference type="EMBL" id="KAL3498366.1"/>
    </source>
</evidence>
<dbReference type="EMBL" id="JBJUIK010000017">
    <property type="protein sequence ID" value="KAL3498366.1"/>
    <property type="molecule type" value="Genomic_DNA"/>
</dbReference>
<accession>A0ABD2XSY9</accession>
<protein>
    <submittedName>
        <fullName evidence="2">Uncharacterized protein</fullName>
    </submittedName>
</protein>
<evidence type="ECO:0000256" key="1">
    <source>
        <dbReference type="SAM" id="MobiDB-lite"/>
    </source>
</evidence>
<organism evidence="2 3">
    <name type="scientific">Cinchona calisaya</name>
    <dbReference type="NCBI Taxonomy" id="153742"/>
    <lineage>
        <taxon>Eukaryota</taxon>
        <taxon>Viridiplantae</taxon>
        <taxon>Streptophyta</taxon>
        <taxon>Embryophyta</taxon>
        <taxon>Tracheophyta</taxon>
        <taxon>Spermatophyta</taxon>
        <taxon>Magnoliopsida</taxon>
        <taxon>eudicotyledons</taxon>
        <taxon>Gunneridae</taxon>
        <taxon>Pentapetalae</taxon>
        <taxon>asterids</taxon>
        <taxon>lamiids</taxon>
        <taxon>Gentianales</taxon>
        <taxon>Rubiaceae</taxon>
        <taxon>Cinchonoideae</taxon>
        <taxon>Cinchoneae</taxon>
        <taxon>Cinchona</taxon>
    </lineage>
</organism>
<name>A0ABD2XSY9_9GENT</name>
<keyword evidence="3" id="KW-1185">Reference proteome</keyword>
<gene>
    <name evidence="2" type="ORF">ACH5RR_041098</name>
</gene>
<dbReference type="AlphaFoldDB" id="A0ABD2XSY9"/>
<dbReference type="Proteomes" id="UP001630127">
    <property type="component" value="Unassembled WGS sequence"/>
</dbReference>